<dbReference type="NCBIfam" id="NF033679">
    <property type="entry name" value="DNRLRE_dom"/>
    <property type="match status" value="1"/>
</dbReference>
<dbReference type="Pfam" id="PF00041">
    <property type="entry name" value="fn3"/>
    <property type="match status" value="1"/>
</dbReference>
<dbReference type="SUPFAM" id="SSF49265">
    <property type="entry name" value="Fibronectin type III"/>
    <property type="match status" value="1"/>
</dbReference>
<dbReference type="AlphaFoldDB" id="X0V0D4"/>
<protein>
    <recommendedName>
        <fullName evidence="1">Fibronectin type-III domain-containing protein</fullName>
    </recommendedName>
</protein>
<name>X0V0D4_9ZZZZ</name>
<dbReference type="EMBL" id="BARS01024184">
    <property type="protein sequence ID" value="GAG04907.1"/>
    <property type="molecule type" value="Genomic_DNA"/>
</dbReference>
<feature type="domain" description="Fibronectin type-III" evidence="1">
    <location>
        <begin position="97"/>
        <end position="182"/>
    </location>
</feature>
<dbReference type="Gene3D" id="2.60.40.10">
    <property type="entry name" value="Immunoglobulins"/>
    <property type="match status" value="1"/>
</dbReference>
<dbReference type="InterPro" id="IPR013783">
    <property type="entry name" value="Ig-like_fold"/>
</dbReference>
<proteinExistence type="predicted"/>
<gene>
    <name evidence="2" type="ORF">S01H1_38415</name>
</gene>
<accession>X0V0D4</accession>
<dbReference type="InterPro" id="IPR003961">
    <property type="entry name" value="FN3_dom"/>
</dbReference>
<evidence type="ECO:0000259" key="1">
    <source>
        <dbReference type="PROSITE" id="PS50853"/>
    </source>
</evidence>
<comment type="caution">
    <text evidence="2">The sequence shown here is derived from an EMBL/GenBank/DDBJ whole genome shotgun (WGS) entry which is preliminary data.</text>
</comment>
<reference evidence="2" key="1">
    <citation type="journal article" date="2014" name="Front. Microbiol.">
        <title>High frequency of phylogenetically diverse reductive dehalogenase-homologous genes in deep subseafloor sedimentary metagenomes.</title>
        <authorList>
            <person name="Kawai M."/>
            <person name="Futagami T."/>
            <person name="Toyoda A."/>
            <person name="Takaki Y."/>
            <person name="Nishi S."/>
            <person name="Hori S."/>
            <person name="Arai W."/>
            <person name="Tsubouchi T."/>
            <person name="Morono Y."/>
            <person name="Uchiyama I."/>
            <person name="Ito T."/>
            <person name="Fujiyama A."/>
            <person name="Inagaki F."/>
            <person name="Takami H."/>
        </authorList>
    </citation>
    <scope>NUCLEOTIDE SEQUENCE</scope>
    <source>
        <strain evidence="2">Expedition CK06-06</strain>
    </source>
</reference>
<dbReference type="PROSITE" id="PS50853">
    <property type="entry name" value="FN3"/>
    <property type="match status" value="1"/>
</dbReference>
<dbReference type="SMART" id="SM00060">
    <property type="entry name" value="FN3"/>
    <property type="match status" value="1"/>
</dbReference>
<feature type="non-terminal residue" evidence="2">
    <location>
        <position position="1"/>
    </location>
</feature>
<evidence type="ECO:0000313" key="2">
    <source>
        <dbReference type="EMBL" id="GAG04907.1"/>
    </source>
</evidence>
<sequence length="268" mass="29201">GAGSIGNDRENTILAQRSFTSTTPVYQYYDFDVTSAIQDYVNGAKPNYGFVLIGKEAPAANRYFTGFSTKESASNPPLLSVTYTTRPAAEDTTPPSTPTNLQATVVSSSQIDLSWTASTDNVGVTVYKIYRDGTEAGASLTNVYSDTGLQPAMTYTYTVSAYDAAGNESGQSIQTNATMPSARSSNVDIDGSIEYQTIQGLGGQMESHDEYVNNSQFWDLLFDDLGVSAIHECVHQNHTNWDREELFPVLKEAKNHGVQHFFTAFLCP</sequence>
<dbReference type="CDD" id="cd00063">
    <property type="entry name" value="FN3"/>
    <property type="match status" value="1"/>
</dbReference>
<feature type="non-terminal residue" evidence="2">
    <location>
        <position position="268"/>
    </location>
</feature>
<dbReference type="InterPro" id="IPR036116">
    <property type="entry name" value="FN3_sf"/>
</dbReference>
<organism evidence="2">
    <name type="scientific">marine sediment metagenome</name>
    <dbReference type="NCBI Taxonomy" id="412755"/>
    <lineage>
        <taxon>unclassified sequences</taxon>
        <taxon>metagenomes</taxon>
        <taxon>ecological metagenomes</taxon>
    </lineage>
</organism>